<dbReference type="GeneID" id="91089284"/>
<gene>
    <name evidence="2" type="ORF">L203_105075</name>
</gene>
<reference evidence="2" key="1">
    <citation type="submission" date="2016-06" db="EMBL/GenBank/DDBJ databases">
        <authorList>
            <person name="Cuomo C."/>
            <person name="Litvintseva A."/>
            <person name="Heitman J."/>
            <person name="Chen Y."/>
            <person name="Sun S."/>
            <person name="Springer D."/>
            <person name="Dromer F."/>
            <person name="Young S."/>
            <person name="Zeng Q."/>
            <person name="Chapman S."/>
            <person name="Gujja S."/>
            <person name="Saif S."/>
            <person name="Birren B."/>
        </authorList>
    </citation>
    <scope>NUCLEOTIDE SEQUENCE</scope>
    <source>
        <strain evidence="2">CBS 7841</strain>
    </source>
</reference>
<keyword evidence="3" id="KW-1185">Reference proteome</keyword>
<dbReference type="AlphaFoldDB" id="A0AAJ8M263"/>
<evidence type="ECO:0000256" key="1">
    <source>
        <dbReference type="SAM" id="MobiDB-lite"/>
    </source>
</evidence>
<organism evidence="2 3">
    <name type="scientific">Cryptococcus depauperatus CBS 7841</name>
    <dbReference type="NCBI Taxonomy" id="1295531"/>
    <lineage>
        <taxon>Eukaryota</taxon>
        <taxon>Fungi</taxon>
        <taxon>Dikarya</taxon>
        <taxon>Basidiomycota</taxon>
        <taxon>Agaricomycotina</taxon>
        <taxon>Tremellomycetes</taxon>
        <taxon>Tremellales</taxon>
        <taxon>Cryptococcaceae</taxon>
        <taxon>Cryptococcus</taxon>
    </lineage>
</organism>
<feature type="region of interest" description="Disordered" evidence="1">
    <location>
        <begin position="1"/>
        <end position="41"/>
    </location>
</feature>
<proteinExistence type="predicted"/>
<dbReference type="EMBL" id="CP143789">
    <property type="protein sequence ID" value="WVN89845.1"/>
    <property type="molecule type" value="Genomic_DNA"/>
</dbReference>
<reference evidence="2" key="2">
    <citation type="journal article" date="2022" name="Elife">
        <title>Obligate sexual reproduction of a homothallic fungus closely related to the Cryptococcus pathogenic species complex.</title>
        <authorList>
            <person name="Passer A.R."/>
            <person name="Clancey S.A."/>
            <person name="Shea T."/>
            <person name="David-Palma M."/>
            <person name="Averette A.F."/>
            <person name="Boekhout T."/>
            <person name="Porcel B.M."/>
            <person name="Nowrousian M."/>
            <person name="Cuomo C.A."/>
            <person name="Sun S."/>
            <person name="Heitman J."/>
            <person name="Coelho M.A."/>
        </authorList>
    </citation>
    <scope>NUCLEOTIDE SEQUENCE</scope>
    <source>
        <strain evidence="2">CBS 7841</strain>
    </source>
</reference>
<sequence>MSQSFSAGPSLELSGYNTMGDQSQQPADRGRKRARAQQDNGASTFVTEQVIDLLKRCQVAENTVCTQNRVLTDLWSRLSRSEARTAKLEETKAYLIEIINQLRRPSGLQGNMNPGIPSAGFSTQNRIQDGTLSGSNAPTNPDTWGNLPLGFDENSMDLQEFNGDSAQCSLNDPRIFDFGSCCPEGG</sequence>
<accession>A0AAJ8M263</accession>
<feature type="compositionally biased region" description="Polar residues" evidence="1">
    <location>
        <begin position="15"/>
        <end position="26"/>
    </location>
</feature>
<evidence type="ECO:0000313" key="3">
    <source>
        <dbReference type="Proteomes" id="UP000094043"/>
    </source>
</evidence>
<protein>
    <submittedName>
        <fullName evidence="2">Uncharacterized protein</fullName>
    </submittedName>
</protein>
<dbReference type="Proteomes" id="UP000094043">
    <property type="component" value="Chromosome 6"/>
</dbReference>
<dbReference type="KEGG" id="cdep:91089284"/>
<evidence type="ECO:0000313" key="2">
    <source>
        <dbReference type="EMBL" id="WVN89845.1"/>
    </source>
</evidence>
<name>A0AAJ8M263_9TREE</name>
<dbReference type="RefSeq" id="XP_066070545.1">
    <property type="nucleotide sequence ID" value="XM_066214448.1"/>
</dbReference>
<reference evidence="2" key="3">
    <citation type="submission" date="2024-01" db="EMBL/GenBank/DDBJ databases">
        <authorList>
            <person name="Coelho M.A."/>
            <person name="David-Palma M."/>
            <person name="Shea T."/>
            <person name="Sun S."/>
            <person name="Cuomo C.A."/>
            <person name="Heitman J."/>
        </authorList>
    </citation>
    <scope>NUCLEOTIDE SEQUENCE</scope>
    <source>
        <strain evidence="2">CBS 7841</strain>
    </source>
</reference>